<evidence type="ECO:0000313" key="2">
    <source>
        <dbReference type="EMBL" id="CAG7830159.1"/>
    </source>
</evidence>
<keyword evidence="1" id="KW-0812">Transmembrane</keyword>
<evidence type="ECO:0000313" key="3">
    <source>
        <dbReference type="Proteomes" id="UP000708208"/>
    </source>
</evidence>
<feature type="transmembrane region" description="Helical" evidence="1">
    <location>
        <begin position="38"/>
        <end position="63"/>
    </location>
</feature>
<sequence>MKPEIVCFNPGGCRECLFGGSLISLAADCPEPEKSDNLLFHLTVAVMCSLLLTIAIWLAYCWYRRRHGRRQR</sequence>
<feature type="non-terminal residue" evidence="2">
    <location>
        <position position="1"/>
    </location>
</feature>
<keyword evidence="3" id="KW-1185">Reference proteome</keyword>
<dbReference type="Proteomes" id="UP000708208">
    <property type="component" value="Unassembled WGS sequence"/>
</dbReference>
<protein>
    <submittedName>
        <fullName evidence="2">Uncharacterized protein</fullName>
    </submittedName>
</protein>
<gene>
    <name evidence="2" type="ORF">AFUS01_LOCUS39985</name>
</gene>
<dbReference type="EMBL" id="CAJVCH010554610">
    <property type="protein sequence ID" value="CAG7830159.1"/>
    <property type="molecule type" value="Genomic_DNA"/>
</dbReference>
<evidence type="ECO:0000256" key="1">
    <source>
        <dbReference type="SAM" id="Phobius"/>
    </source>
</evidence>
<accession>A0A8J2PR13</accession>
<comment type="caution">
    <text evidence="2">The sequence shown here is derived from an EMBL/GenBank/DDBJ whole genome shotgun (WGS) entry which is preliminary data.</text>
</comment>
<dbReference type="AlphaFoldDB" id="A0A8J2PR13"/>
<organism evidence="2 3">
    <name type="scientific">Allacma fusca</name>
    <dbReference type="NCBI Taxonomy" id="39272"/>
    <lineage>
        <taxon>Eukaryota</taxon>
        <taxon>Metazoa</taxon>
        <taxon>Ecdysozoa</taxon>
        <taxon>Arthropoda</taxon>
        <taxon>Hexapoda</taxon>
        <taxon>Collembola</taxon>
        <taxon>Symphypleona</taxon>
        <taxon>Sminthuridae</taxon>
        <taxon>Allacma</taxon>
    </lineage>
</organism>
<keyword evidence="1" id="KW-0472">Membrane</keyword>
<proteinExistence type="predicted"/>
<name>A0A8J2PR13_9HEXA</name>
<reference evidence="2" key="1">
    <citation type="submission" date="2021-06" db="EMBL/GenBank/DDBJ databases">
        <authorList>
            <person name="Hodson N. C."/>
            <person name="Mongue J. A."/>
            <person name="Jaron S. K."/>
        </authorList>
    </citation>
    <scope>NUCLEOTIDE SEQUENCE</scope>
</reference>
<keyword evidence="1" id="KW-1133">Transmembrane helix</keyword>